<proteinExistence type="predicted"/>
<organism evidence="1 2">
    <name type="scientific">Rattus norvegicus</name>
    <name type="common">Rat</name>
    <dbReference type="NCBI Taxonomy" id="10116"/>
    <lineage>
        <taxon>Eukaryota</taxon>
        <taxon>Metazoa</taxon>
        <taxon>Chordata</taxon>
        <taxon>Craniata</taxon>
        <taxon>Vertebrata</taxon>
        <taxon>Euteleostomi</taxon>
        <taxon>Mammalia</taxon>
        <taxon>Eutheria</taxon>
        <taxon>Euarchontoglires</taxon>
        <taxon>Glires</taxon>
        <taxon>Rodentia</taxon>
        <taxon>Myomorpha</taxon>
        <taxon>Muroidea</taxon>
        <taxon>Muridae</taxon>
        <taxon>Murinae</taxon>
        <taxon>Rattus</taxon>
    </lineage>
</organism>
<accession>A6KLD8</accession>
<evidence type="ECO:0000313" key="1">
    <source>
        <dbReference type="EMBL" id="EDL86483.1"/>
    </source>
</evidence>
<sequence>MKERKKFLGELTCTQNCQGAGRQQGSLLTSHPLHRLL</sequence>
<protein>
    <submittedName>
        <fullName evidence="1">RCG45244</fullName>
    </submittedName>
</protein>
<dbReference type="AlphaFoldDB" id="A6KLD8"/>
<name>A6KLD8_RAT</name>
<dbReference type="Proteomes" id="UP000234681">
    <property type="component" value="Chromosome 17"/>
</dbReference>
<dbReference type="EMBL" id="CH474064">
    <property type="protein sequence ID" value="EDL86483.1"/>
    <property type="molecule type" value="Genomic_DNA"/>
</dbReference>
<reference evidence="2" key="1">
    <citation type="submission" date="2005-09" db="EMBL/GenBank/DDBJ databases">
        <authorList>
            <person name="Mural R.J."/>
            <person name="Li P.W."/>
            <person name="Adams M.D."/>
            <person name="Amanatides P.G."/>
            <person name="Baden-Tillson H."/>
            <person name="Barnstead M."/>
            <person name="Chin S.H."/>
            <person name="Dew I."/>
            <person name="Evans C.A."/>
            <person name="Ferriera S."/>
            <person name="Flanigan M."/>
            <person name="Fosler C."/>
            <person name="Glodek A."/>
            <person name="Gu Z."/>
            <person name="Holt R.A."/>
            <person name="Jennings D."/>
            <person name="Kraft C.L."/>
            <person name="Lu F."/>
            <person name="Nguyen T."/>
            <person name="Nusskern D.R."/>
            <person name="Pfannkoch C.M."/>
            <person name="Sitter C."/>
            <person name="Sutton G.G."/>
            <person name="Venter J.C."/>
            <person name="Wang Z."/>
            <person name="Woodage T."/>
            <person name="Zheng X.H."/>
            <person name="Zhong F."/>
        </authorList>
    </citation>
    <scope>NUCLEOTIDE SEQUENCE [LARGE SCALE GENOMIC DNA]</scope>
    <source>
        <strain>BN</strain>
        <strain evidence="2">Sprague-Dawley</strain>
    </source>
</reference>
<evidence type="ECO:0000313" key="2">
    <source>
        <dbReference type="Proteomes" id="UP000234681"/>
    </source>
</evidence>
<gene>
    <name evidence="1" type="ORF">rCG_45244</name>
</gene>